<dbReference type="Pfam" id="PF03702">
    <property type="entry name" value="AnmK"/>
    <property type="match status" value="1"/>
</dbReference>
<evidence type="ECO:0000313" key="2">
    <source>
        <dbReference type="Proteomes" id="UP000016931"/>
    </source>
</evidence>
<dbReference type="PANTHER" id="PTHR30605:SF2">
    <property type="entry name" value="UPF0075 DOMAIN-CONTAINING PROTEIN"/>
    <property type="match status" value="1"/>
</dbReference>
<dbReference type="Gene3D" id="3.30.420.40">
    <property type="match status" value="1"/>
</dbReference>
<dbReference type="GO" id="GO:0006040">
    <property type="term" value="P:amino sugar metabolic process"/>
    <property type="evidence" value="ECO:0007669"/>
    <property type="project" value="InterPro"/>
</dbReference>
<dbReference type="OrthoDB" id="5427593at2759"/>
<dbReference type="SUPFAM" id="SSF53067">
    <property type="entry name" value="Actin-like ATPase domain"/>
    <property type="match status" value="1"/>
</dbReference>
<dbReference type="AlphaFoldDB" id="M3C2R8"/>
<sequence>MGNFRVSDLALGRQGCPIFSALDSLLVNHATKNRAVQNIGGIANFSISPAGDVRGHYDLDTGPGNVFIDAAVRYFTQGQQEYDHNGRMGAQGRIDQKMVDEVLSGPYFQHDIPKTTGRETFGDSFAEDICKKMLTQNGAATPEDCIATITRITAQSLLDHYRRYAPVPLDEVFLGGGGSYNPNIINYLRENMPHTRFAMIDELGIPVGAKEALGFALYTCEGFVGRPLMVPRRTESERAGVIGHVQAGDNHFDLRRRVVNFWGDWAADQVLPTTKMVFEGMEST</sequence>
<dbReference type="GO" id="GO:0016773">
    <property type="term" value="F:phosphotransferase activity, alcohol group as acceptor"/>
    <property type="evidence" value="ECO:0007669"/>
    <property type="project" value="InterPro"/>
</dbReference>
<keyword evidence="2" id="KW-1185">Reference proteome</keyword>
<dbReference type="eggNOG" id="ENOG502QUN9">
    <property type="taxonomic scope" value="Eukaryota"/>
</dbReference>
<dbReference type="GO" id="GO:0009254">
    <property type="term" value="P:peptidoglycan turnover"/>
    <property type="evidence" value="ECO:0007669"/>
    <property type="project" value="InterPro"/>
</dbReference>
<dbReference type="InterPro" id="IPR005338">
    <property type="entry name" value="Anhydro_N_Ac-Mur_kinase"/>
</dbReference>
<dbReference type="RefSeq" id="XP_016762682.1">
    <property type="nucleotide sequence ID" value="XM_016904793.1"/>
</dbReference>
<dbReference type="PANTHER" id="PTHR30605">
    <property type="entry name" value="ANHYDRO-N-ACETYLMURAMIC ACID KINASE"/>
    <property type="match status" value="1"/>
</dbReference>
<gene>
    <name evidence="1" type="ORF">SEPMUDRAFT_148238</name>
</gene>
<organism evidence="1 2">
    <name type="scientific">Sphaerulina musiva (strain SO2202)</name>
    <name type="common">Poplar stem canker fungus</name>
    <name type="synonym">Septoria musiva</name>
    <dbReference type="NCBI Taxonomy" id="692275"/>
    <lineage>
        <taxon>Eukaryota</taxon>
        <taxon>Fungi</taxon>
        <taxon>Dikarya</taxon>
        <taxon>Ascomycota</taxon>
        <taxon>Pezizomycotina</taxon>
        <taxon>Dothideomycetes</taxon>
        <taxon>Dothideomycetidae</taxon>
        <taxon>Mycosphaerellales</taxon>
        <taxon>Mycosphaerellaceae</taxon>
        <taxon>Sphaerulina</taxon>
    </lineage>
</organism>
<dbReference type="GeneID" id="27901930"/>
<dbReference type="HOGENOM" id="CLU_082464_0_0_1"/>
<dbReference type="GO" id="GO:0005524">
    <property type="term" value="F:ATP binding"/>
    <property type="evidence" value="ECO:0007669"/>
    <property type="project" value="InterPro"/>
</dbReference>
<accession>M3C2R8</accession>
<dbReference type="STRING" id="692275.M3C2R8"/>
<evidence type="ECO:0000313" key="1">
    <source>
        <dbReference type="EMBL" id="EMF14561.1"/>
    </source>
</evidence>
<dbReference type="Proteomes" id="UP000016931">
    <property type="component" value="Unassembled WGS sequence"/>
</dbReference>
<proteinExistence type="predicted"/>
<name>M3C2R8_SPHMS</name>
<protein>
    <submittedName>
        <fullName evidence="1">UPF0075-domain-containing protein</fullName>
    </submittedName>
</protein>
<dbReference type="EMBL" id="KB456262">
    <property type="protein sequence ID" value="EMF14561.1"/>
    <property type="molecule type" value="Genomic_DNA"/>
</dbReference>
<dbReference type="InterPro" id="IPR043129">
    <property type="entry name" value="ATPase_NBD"/>
</dbReference>
<reference evidence="1 2" key="1">
    <citation type="journal article" date="2012" name="PLoS Pathog.">
        <title>Diverse lifestyles and strategies of plant pathogenesis encoded in the genomes of eighteen Dothideomycetes fungi.</title>
        <authorList>
            <person name="Ohm R.A."/>
            <person name="Feau N."/>
            <person name="Henrissat B."/>
            <person name="Schoch C.L."/>
            <person name="Horwitz B.A."/>
            <person name="Barry K.W."/>
            <person name="Condon B.J."/>
            <person name="Copeland A.C."/>
            <person name="Dhillon B."/>
            <person name="Glaser F."/>
            <person name="Hesse C.N."/>
            <person name="Kosti I."/>
            <person name="LaButti K."/>
            <person name="Lindquist E.A."/>
            <person name="Lucas S."/>
            <person name="Salamov A.A."/>
            <person name="Bradshaw R.E."/>
            <person name="Ciuffetti L."/>
            <person name="Hamelin R.C."/>
            <person name="Kema G.H.J."/>
            <person name="Lawrence C."/>
            <person name="Scott J.A."/>
            <person name="Spatafora J.W."/>
            <person name="Turgeon B.G."/>
            <person name="de Wit P.J.G.M."/>
            <person name="Zhong S."/>
            <person name="Goodwin S.B."/>
            <person name="Grigoriev I.V."/>
        </authorList>
    </citation>
    <scope>NUCLEOTIDE SEQUENCE [LARGE SCALE GENOMIC DNA]</scope>
    <source>
        <strain evidence="1 2">SO2202</strain>
    </source>
</reference>